<evidence type="ECO:0000313" key="8">
    <source>
        <dbReference type="Proteomes" id="UP000601768"/>
    </source>
</evidence>
<evidence type="ECO:0000259" key="6">
    <source>
        <dbReference type="Pfam" id="PF09864"/>
    </source>
</evidence>
<reference evidence="7" key="2">
    <citation type="submission" date="2020-08" db="EMBL/GenBank/DDBJ databases">
        <authorList>
            <person name="Lai Q."/>
        </authorList>
    </citation>
    <scope>NUCLEOTIDE SEQUENCE</scope>
    <source>
        <strain evidence="7">S27-2</strain>
    </source>
</reference>
<dbReference type="Pfam" id="PF09864">
    <property type="entry name" value="MliC"/>
    <property type="match status" value="1"/>
</dbReference>
<dbReference type="GO" id="GO:0005576">
    <property type="term" value="C:extracellular region"/>
    <property type="evidence" value="ECO:0007669"/>
    <property type="project" value="TreeGrafter"/>
</dbReference>
<dbReference type="SUPFAM" id="SSF141488">
    <property type="entry name" value="YdhA-like"/>
    <property type="match status" value="1"/>
</dbReference>
<keyword evidence="2" id="KW-0472">Membrane</keyword>
<dbReference type="EMBL" id="JACNEP010000002">
    <property type="protein sequence ID" value="MBC3765064.1"/>
    <property type="molecule type" value="Genomic_DNA"/>
</dbReference>
<evidence type="ECO:0000256" key="4">
    <source>
        <dbReference type="ARBA" id="ARBA00023288"/>
    </source>
</evidence>
<evidence type="ECO:0000313" key="7">
    <source>
        <dbReference type="EMBL" id="MBC3765064.1"/>
    </source>
</evidence>
<dbReference type="PANTHER" id="PTHR37549">
    <property type="entry name" value="LIPOPROTEIN LPRI"/>
    <property type="match status" value="1"/>
</dbReference>
<dbReference type="RefSeq" id="WP_186505524.1">
    <property type="nucleotide sequence ID" value="NZ_JACNEP010000002.1"/>
</dbReference>
<evidence type="ECO:0000256" key="5">
    <source>
        <dbReference type="SAM" id="SignalP"/>
    </source>
</evidence>
<comment type="caution">
    <text evidence="7">The sequence shown here is derived from an EMBL/GenBank/DDBJ whole genome shotgun (WGS) entry which is preliminary data.</text>
</comment>
<sequence>MGIRVVCKSLFLSLVVVSCFSLSMQPQKAWAQSDTSCQIDNKSLNDLVCNDPVLNALHLNLNQHLLQVKKRVSGQMEQLLMQDQEGWQQAREACLEGDEPAKCLNDVYLIRDAELQVRFGLITPSKVVNYSCDQQKQLPLQARYFETEPGLMMATFLHTNVLMFREPTASGVFYKSQEAEFKEHQGQISFKWMGVEQPLACVVVGA</sequence>
<keyword evidence="3" id="KW-0564">Palmitate</keyword>
<dbReference type="PROSITE" id="PS51257">
    <property type="entry name" value="PROKAR_LIPOPROTEIN"/>
    <property type="match status" value="1"/>
</dbReference>
<evidence type="ECO:0000256" key="3">
    <source>
        <dbReference type="ARBA" id="ARBA00023139"/>
    </source>
</evidence>
<dbReference type="Proteomes" id="UP000601768">
    <property type="component" value="Unassembled WGS sequence"/>
</dbReference>
<evidence type="ECO:0000256" key="1">
    <source>
        <dbReference type="ARBA" id="ARBA00022729"/>
    </source>
</evidence>
<proteinExistence type="predicted"/>
<evidence type="ECO:0000256" key="2">
    <source>
        <dbReference type="ARBA" id="ARBA00023136"/>
    </source>
</evidence>
<reference evidence="7" key="1">
    <citation type="journal article" date="2018" name="Int. J. Syst. Evol. Microbiol.">
        <title>Neptunicella marina gen. nov., sp. nov., isolated from surface seawater.</title>
        <authorList>
            <person name="Liu X."/>
            <person name="Lai Q."/>
            <person name="Du Y."/>
            <person name="Zhang X."/>
            <person name="Liu Z."/>
            <person name="Sun F."/>
            <person name="Shao Z."/>
        </authorList>
    </citation>
    <scope>NUCLEOTIDE SEQUENCE</scope>
    <source>
        <strain evidence="7">S27-2</strain>
    </source>
</reference>
<feature type="chain" id="PRO_5035258601" evidence="5">
    <location>
        <begin position="32"/>
        <end position="206"/>
    </location>
</feature>
<protein>
    <submittedName>
        <fullName evidence="7">MliC family protein</fullName>
    </submittedName>
</protein>
<dbReference type="InterPro" id="IPR052755">
    <property type="entry name" value="Lysozyme_Inhibitor_LprI"/>
</dbReference>
<keyword evidence="4" id="KW-0449">Lipoprotein</keyword>
<dbReference type="PANTHER" id="PTHR37549:SF1">
    <property type="entry name" value="LIPOPROTEIN LPRI"/>
    <property type="match status" value="1"/>
</dbReference>
<feature type="domain" description="C-type lysozyme inhibitor" evidence="6">
    <location>
        <begin position="130"/>
        <end position="194"/>
    </location>
</feature>
<keyword evidence="8" id="KW-1185">Reference proteome</keyword>
<dbReference type="InterPro" id="IPR036328">
    <property type="entry name" value="MliC_sf"/>
</dbReference>
<dbReference type="Gene3D" id="2.40.128.200">
    <property type="match status" value="1"/>
</dbReference>
<name>A0A8J6IRG4_9ALTE</name>
<accession>A0A8J6IRG4</accession>
<dbReference type="InterPro" id="IPR018660">
    <property type="entry name" value="MliC"/>
</dbReference>
<organism evidence="7 8">
    <name type="scientific">Neptunicella marina</name>
    <dbReference type="NCBI Taxonomy" id="2125989"/>
    <lineage>
        <taxon>Bacteria</taxon>
        <taxon>Pseudomonadati</taxon>
        <taxon>Pseudomonadota</taxon>
        <taxon>Gammaproteobacteria</taxon>
        <taxon>Alteromonadales</taxon>
        <taxon>Alteromonadaceae</taxon>
        <taxon>Neptunicella</taxon>
    </lineage>
</organism>
<gene>
    <name evidence="7" type="ORF">H8B19_04205</name>
</gene>
<keyword evidence="1 5" id="KW-0732">Signal</keyword>
<dbReference type="AlphaFoldDB" id="A0A8J6IRG4"/>
<feature type="signal peptide" evidence="5">
    <location>
        <begin position="1"/>
        <end position="31"/>
    </location>
</feature>